<dbReference type="KEGG" id="ctes:O987_18795"/>
<dbReference type="InterPro" id="IPR051207">
    <property type="entry name" value="ComplexI_NDUFA9_subunit"/>
</dbReference>
<dbReference type="AlphaFoldDB" id="A0A076PT51"/>
<dbReference type="PANTHER" id="PTHR12126">
    <property type="entry name" value="NADH-UBIQUINONE OXIDOREDUCTASE 39 KDA SUBUNIT-RELATED"/>
    <property type="match status" value="1"/>
</dbReference>
<dbReference type="SUPFAM" id="SSF51735">
    <property type="entry name" value="NAD(P)-binding Rossmann-fold domains"/>
    <property type="match status" value="1"/>
</dbReference>
<proteinExistence type="predicted"/>
<dbReference type="HOGENOM" id="CLU_007383_6_5_4"/>
<evidence type="ECO:0000313" key="3">
    <source>
        <dbReference type="Proteomes" id="UP000028782"/>
    </source>
</evidence>
<dbReference type="Proteomes" id="UP000028782">
    <property type="component" value="Chromosome"/>
</dbReference>
<dbReference type="GO" id="GO:0044877">
    <property type="term" value="F:protein-containing complex binding"/>
    <property type="evidence" value="ECO:0007669"/>
    <property type="project" value="TreeGrafter"/>
</dbReference>
<evidence type="ECO:0000313" key="2">
    <source>
        <dbReference type="EMBL" id="AIJ47866.1"/>
    </source>
</evidence>
<dbReference type="PANTHER" id="PTHR12126:SF11">
    <property type="entry name" value="NADH DEHYDROGENASE [UBIQUINONE] 1 ALPHA SUBCOMPLEX SUBUNIT 9, MITOCHONDRIAL"/>
    <property type="match status" value="1"/>
</dbReference>
<dbReference type="InterPro" id="IPR036291">
    <property type="entry name" value="NAD(P)-bd_dom_sf"/>
</dbReference>
<sequence>MRVLICGGTGFLGRHIVNALALLGHDPVVRSRHSQPPLDFSVCTTAEAWLEHLHGIDAVINAVGALRDKPGQDLQTLHALAPMALFDACAQAGVRRVVQVSALGAGLSGTQYATTKRAADEHLLALGRQGLLNPVVVRPSIIFGAGGASSQLFMNLARLPLLLLPELMRSSQIQPVAVRDLADVLAHMATSDAPEGMVEIGGPEPLSTEAFIASLRSQMGYGPASVYALPDWMSKGSARVGDQIPTLPWCSETMALLENDNVTDPRTLATLLGRAPVAPGAMLGTVPREGRRHA</sequence>
<dbReference type="Gene3D" id="3.40.50.720">
    <property type="entry name" value="NAD(P)-binding Rossmann-like Domain"/>
    <property type="match status" value="1"/>
</dbReference>
<dbReference type="Pfam" id="PF01370">
    <property type="entry name" value="Epimerase"/>
    <property type="match status" value="1"/>
</dbReference>
<dbReference type="InterPro" id="IPR001509">
    <property type="entry name" value="Epimerase_deHydtase"/>
</dbReference>
<feature type="domain" description="NAD-dependent epimerase/dehydratase" evidence="1">
    <location>
        <begin position="3"/>
        <end position="201"/>
    </location>
</feature>
<protein>
    <submittedName>
        <fullName evidence="2">Epimerase</fullName>
    </submittedName>
</protein>
<accession>A0A076PT51</accession>
<gene>
    <name evidence="2" type="ORF">O987_18795</name>
</gene>
<organism evidence="2 3">
    <name type="scientific">Comamonas testosteroni TK102</name>
    <dbReference type="NCBI Taxonomy" id="1392005"/>
    <lineage>
        <taxon>Bacteria</taxon>
        <taxon>Pseudomonadati</taxon>
        <taxon>Pseudomonadota</taxon>
        <taxon>Betaproteobacteria</taxon>
        <taxon>Burkholderiales</taxon>
        <taxon>Comamonadaceae</taxon>
        <taxon>Comamonas</taxon>
    </lineage>
</organism>
<reference evidence="2 3" key="1">
    <citation type="journal article" date="2014" name="Genome Announc.">
        <title>Complete Genome Sequence of Polychlorinated Biphenyl Degrader Comamonas testosteroni TK102 (NBRC 109938).</title>
        <authorList>
            <person name="Fukuda K."/>
            <person name="Hosoyama A."/>
            <person name="Tsuchikane K."/>
            <person name="Ohji S."/>
            <person name="Yamazoe A."/>
            <person name="Fujita N."/>
            <person name="Shintani M."/>
            <person name="Kimbara K."/>
        </authorList>
    </citation>
    <scope>NUCLEOTIDE SEQUENCE [LARGE SCALE GENOMIC DNA]</scope>
    <source>
        <strain evidence="2">TK102</strain>
    </source>
</reference>
<evidence type="ECO:0000259" key="1">
    <source>
        <dbReference type="Pfam" id="PF01370"/>
    </source>
</evidence>
<dbReference type="RefSeq" id="WP_043373894.1">
    <property type="nucleotide sequence ID" value="NZ_CP006704.1"/>
</dbReference>
<name>A0A076PT51_COMTE</name>
<dbReference type="EMBL" id="CP006704">
    <property type="protein sequence ID" value="AIJ47866.1"/>
    <property type="molecule type" value="Genomic_DNA"/>
</dbReference>